<proteinExistence type="predicted"/>
<comment type="caution">
    <text evidence="2">The sequence shown here is derived from an EMBL/GenBank/DDBJ whole genome shotgun (WGS) entry which is preliminary data.</text>
</comment>
<sequence>MTIDKSWISLRNRRCLEFLNGLNNFMEIARNHVNSEGKACCPCVRCANSDHLLQDLSTIYAHEHDRGFLQSYTTWVYHGEQYSYAPEVESLWAPNTHTQETNNEMFDVLEDVMAEQDTNEENEEEDEIEGTGLDTEFDALFNELNTELYPGSSYYSSEHWEGIKMGIHSECANRYKGRKASLKSHFDKVGGVDDVEEAKRNPPKKMLQETWVELIDKLFSTSKHANRCAKNKSNREKQCYGSYHGSQSLVNRRHKEVKETGHADYIKGWEEMHYKKGKWISEKASQDWVSKP</sequence>
<dbReference type="AlphaFoldDB" id="A0A5N6PZ97"/>
<dbReference type="Proteomes" id="UP000326396">
    <property type="component" value="Linkage Group LG1"/>
</dbReference>
<dbReference type="OrthoDB" id="1932595at2759"/>
<gene>
    <name evidence="2" type="ORF">E3N88_00738</name>
</gene>
<reference evidence="2 3" key="1">
    <citation type="submission" date="2019-05" db="EMBL/GenBank/DDBJ databases">
        <title>Mikania micrantha, genome provides insights into the molecular mechanism of rapid growth.</title>
        <authorList>
            <person name="Liu B."/>
        </authorList>
    </citation>
    <scope>NUCLEOTIDE SEQUENCE [LARGE SCALE GENOMIC DNA]</scope>
    <source>
        <strain evidence="2">NLD-2019</strain>
        <tissue evidence="2">Leaf</tissue>
    </source>
</reference>
<dbReference type="InterPro" id="IPR029480">
    <property type="entry name" value="Transpos_assoc"/>
</dbReference>
<keyword evidence="3" id="KW-1185">Reference proteome</keyword>
<accession>A0A5N6PZ97</accession>
<feature type="domain" description="Transposase-associated" evidence="1">
    <location>
        <begin position="5"/>
        <end position="80"/>
    </location>
</feature>
<dbReference type="EMBL" id="SZYD01000001">
    <property type="protein sequence ID" value="KAD7477602.1"/>
    <property type="molecule type" value="Genomic_DNA"/>
</dbReference>
<evidence type="ECO:0000313" key="3">
    <source>
        <dbReference type="Proteomes" id="UP000326396"/>
    </source>
</evidence>
<protein>
    <recommendedName>
        <fullName evidence="1">Transposase-associated domain-containing protein</fullName>
    </recommendedName>
</protein>
<dbReference type="Pfam" id="PF13963">
    <property type="entry name" value="Transpos_assoc"/>
    <property type="match status" value="1"/>
</dbReference>
<evidence type="ECO:0000259" key="1">
    <source>
        <dbReference type="Pfam" id="PF13963"/>
    </source>
</evidence>
<evidence type="ECO:0000313" key="2">
    <source>
        <dbReference type="EMBL" id="KAD7477602.1"/>
    </source>
</evidence>
<organism evidence="2 3">
    <name type="scientific">Mikania micrantha</name>
    <name type="common">bitter vine</name>
    <dbReference type="NCBI Taxonomy" id="192012"/>
    <lineage>
        <taxon>Eukaryota</taxon>
        <taxon>Viridiplantae</taxon>
        <taxon>Streptophyta</taxon>
        <taxon>Embryophyta</taxon>
        <taxon>Tracheophyta</taxon>
        <taxon>Spermatophyta</taxon>
        <taxon>Magnoliopsida</taxon>
        <taxon>eudicotyledons</taxon>
        <taxon>Gunneridae</taxon>
        <taxon>Pentapetalae</taxon>
        <taxon>asterids</taxon>
        <taxon>campanulids</taxon>
        <taxon>Asterales</taxon>
        <taxon>Asteraceae</taxon>
        <taxon>Asteroideae</taxon>
        <taxon>Heliantheae alliance</taxon>
        <taxon>Eupatorieae</taxon>
        <taxon>Mikania</taxon>
    </lineage>
</organism>
<name>A0A5N6PZ97_9ASTR</name>